<evidence type="ECO:0000256" key="5">
    <source>
        <dbReference type="ARBA" id="ARBA00023204"/>
    </source>
</evidence>
<comment type="function">
    <text evidence="7">Component of the SWI5-SFR1 complex, a complex required for double-strand break repair via homologous recombination.</text>
</comment>
<evidence type="ECO:0000256" key="3">
    <source>
        <dbReference type="ARBA" id="ARBA00022763"/>
    </source>
</evidence>
<evidence type="ECO:0000256" key="9">
    <source>
        <dbReference type="SAM" id="MobiDB-lite"/>
    </source>
</evidence>
<dbReference type="Gene3D" id="1.20.5.170">
    <property type="match status" value="1"/>
</dbReference>
<dbReference type="Proteomes" id="UP001311232">
    <property type="component" value="Unassembled WGS sequence"/>
</dbReference>
<evidence type="ECO:0000313" key="10">
    <source>
        <dbReference type="EMBL" id="KAK5620586.1"/>
    </source>
</evidence>
<evidence type="ECO:0000256" key="6">
    <source>
        <dbReference type="ARBA" id="ARBA00030081"/>
    </source>
</evidence>
<dbReference type="AlphaFoldDB" id="A0AAV9SGU7"/>
<sequence>MSREENVDSENSVPTPEEYDLKKETFKRTPFSKFKKVNSHFKSPLQVAESPRVSPEEEVEELQRKNEQLDSGISQLEEEGYSVEELDQHIDKLHEYNDIKDIGQSLLGRIAALKGTTTRDLYTHFGLDLDD</sequence>
<keyword evidence="11" id="KW-1185">Reference proteome</keyword>
<dbReference type="FunFam" id="1.20.5.170:FF:000056">
    <property type="entry name" value="DNA repair protein SWI5 homolog"/>
    <property type="match status" value="1"/>
</dbReference>
<feature type="region of interest" description="Disordered" evidence="9">
    <location>
        <begin position="1"/>
        <end position="24"/>
    </location>
</feature>
<accession>A0AAV9SGU7</accession>
<dbReference type="GO" id="GO:0032798">
    <property type="term" value="C:Swi5-Sfr1 complex"/>
    <property type="evidence" value="ECO:0007669"/>
    <property type="project" value="TreeGrafter"/>
</dbReference>
<keyword evidence="4" id="KW-0175">Coiled coil</keyword>
<evidence type="ECO:0000256" key="2">
    <source>
        <dbReference type="ARBA" id="ARBA00019825"/>
    </source>
</evidence>
<dbReference type="EMBL" id="JAHHUM010000351">
    <property type="protein sequence ID" value="KAK5620586.1"/>
    <property type="molecule type" value="Genomic_DNA"/>
</dbReference>
<dbReference type="Pfam" id="PF07061">
    <property type="entry name" value="Swi5"/>
    <property type="match status" value="1"/>
</dbReference>
<reference evidence="10 11" key="1">
    <citation type="submission" date="2021-06" db="EMBL/GenBank/DDBJ databases">
        <authorList>
            <person name="Palmer J.M."/>
        </authorList>
    </citation>
    <scope>NUCLEOTIDE SEQUENCE [LARGE SCALE GENOMIC DNA]</scope>
    <source>
        <strain evidence="10 11">MEX-2019</strain>
        <tissue evidence="10">Muscle</tissue>
    </source>
</reference>
<evidence type="ECO:0000256" key="8">
    <source>
        <dbReference type="ARBA" id="ARBA00064461"/>
    </source>
</evidence>
<dbReference type="GO" id="GO:0034974">
    <property type="term" value="C:Swi5-Swi2 complex"/>
    <property type="evidence" value="ECO:0007669"/>
    <property type="project" value="TreeGrafter"/>
</dbReference>
<evidence type="ECO:0000256" key="7">
    <source>
        <dbReference type="ARBA" id="ARBA00059338"/>
    </source>
</evidence>
<comment type="subunit">
    <text evidence="8">Component of the swi5-sfr1 complex.</text>
</comment>
<keyword evidence="5" id="KW-0234">DNA repair</keyword>
<evidence type="ECO:0000256" key="1">
    <source>
        <dbReference type="ARBA" id="ARBA00008060"/>
    </source>
</evidence>
<keyword evidence="3" id="KW-0227">DNA damage</keyword>
<comment type="similarity">
    <text evidence="1">Belongs to the SWI5/SAE3 family.</text>
</comment>
<name>A0AAV9SGU7_9TELE</name>
<dbReference type="PANTHER" id="PTHR28529">
    <property type="entry name" value="DNA REPAIR PROTEIN SWI5 HOMOLOG"/>
    <property type="match status" value="1"/>
</dbReference>
<feature type="region of interest" description="Disordered" evidence="9">
    <location>
        <begin position="41"/>
        <end position="70"/>
    </location>
</feature>
<dbReference type="InterPro" id="IPR010760">
    <property type="entry name" value="DNA-repair_Swi5"/>
</dbReference>
<organism evidence="10 11">
    <name type="scientific">Crenichthys baileyi</name>
    <name type="common">White River springfish</name>
    <dbReference type="NCBI Taxonomy" id="28760"/>
    <lineage>
        <taxon>Eukaryota</taxon>
        <taxon>Metazoa</taxon>
        <taxon>Chordata</taxon>
        <taxon>Craniata</taxon>
        <taxon>Vertebrata</taxon>
        <taxon>Euteleostomi</taxon>
        <taxon>Actinopterygii</taxon>
        <taxon>Neopterygii</taxon>
        <taxon>Teleostei</taxon>
        <taxon>Neoteleostei</taxon>
        <taxon>Acanthomorphata</taxon>
        <taxon>Ovalentaria</taxon>
        <taxon>Atherinomorphae</taxon>
        <taxon>Cyprinodontiformes</taxon>
        <taxon>Goodeidae</taxon>
        <taxon>Crenichthys</taxon>
    </lineage>
</organism>
<evidence type="ECO:0000256" key="4">
    <source>
        <dbReference type="ARBA" id="ARBA00023054"/>
    </source>
</evidence>
<dbReference type="PANTHER" id="PTHR28529:SF2">
    <property type="entry name" value="DNA REPAIR PROTEIN SWI5 HOMOLOG"/>
    <property type="match status" value="1"/>
</dbReference>
<dbReference type="GO" id="GO:0000724">
    <property type="term" value="P:double-strand break repair via homologous recombination"/>
    <property type="evidence" value="ECO:0007669"/>
    <property type="project" value="UniProtKB-ARBA"/>
</dbReference>
<evidence type="ECO:0000313" key="11">
    <source>
        <dbReference type="Proteomes" id="UP001311232"/>
    </source>
</evidence>
<protein>
    <recommendedName>
        <fullName evidence="2">DNA repair protein SWI5 homolog</fullName>
    </recommendedName>
    <alternativeName>
        <fullName evidence="6">Protein SAE3 homolog</fullName>
    </alternativeName>
</protein>
<comment type="caution">
    <text evidence="10">The sequence shown here is derived from an EMBL/GenBank/DDBJ whole genome shotgun (WGS) entry which is preliminary data.</text>
</comment>
<gene>
    <name evidence="10" type="primary">SWI5</name>
    <name evidence="10" type="ORF">CRENBAI_021960</name>
</gene>
<proteinExistence type="inferred from homology"/>